<accession>A0A6M3L2Q6</accession>
<gene>
    <name evidence="1" type="ORF">MM415B02743_0010</name>
</gene>
<name>A0A6M3L2Q6_9ZZZZ</name>
<organism evidence="1">
    <name type="scientific">viral metagenome</name>
    <dbReference type="NCBI Taxonomy" id="1070528"/>
    <lineage>
        <taxon>unclassified sequences</taxon>
        <taxon>metagenomes</taxon>
        <taxon>organismal metagenomes</taxon>
    </lineage>
</organism>
<dbReference type="EMBL" id="MT142786">
    <property type="protein sequence ID" value="QJA88539.1"/>
    <property type="molecule type" value="Genomic_DNA"/>
</dbReference>
<proteinExistence type="predicted"/>
<sequence length="58" mass="6334">MPVHACPNGKYRIGTGPCVYDTKAKAERAYAGYMASKRMTKGGEERKTLIGTKIDAKI</sequence>
<reference evidence="1" key="1">
    <citation type="submission" date="2020-03" db="EMBL/GenBank/DDBJ databases">
        <title>The deep terrestrial virosphere.</title>
        <authorList>
            <person name="Holmfeldt K."/>
            <person name="Nilsson E."/>
            <person name="Simone D."/>
            <person name="Lopez-Fernandez M."/>
            <person name="Wu X."/>
            <person name="de Brujin I."/>
            <person name="Lundin D."/>
            <person name="Andersson A."/>
            <person name="Bertilsson S."/>
            <person name="Dopson M."/>
        </authorList>
    </citation>
    <scope>NUCLEOTIDE SEQUENCE</scope>
    <source>
        <strain evidence="1">MM415B02743</strain>
    </source>
</reference>
<evidence type="ECO:0000313" key="1">
    <source>
        <dbReference type="EMBL" id="QJA88539.1"/>
    </source>
</evidence>
<dbReference type="AlphaFoldDB" id="A0A6M3L2Q6"/>
<protein>
    <submittedName>
        <fullName evidence="1">Uncharacterized protein</fullName>
    </submittedName>
</protein>